<keyword evidence="9" id="KW-0732">Signal</keyword>
<comment type="function">
    <text evidence="8">Claudins function as major constituents of the tight junction complexes that regulate the permeability of epithelia.</text>
</comment>
<dbReference type="AlphaFoldDB" id="A0A2Y9D6S9"/>
<evidence type="ECO:0000256" key="8">
    <source>
        <dbReference type="RuleBase" id="RU060637"/>
    </source>
</evidence>
<evidence type="ECO:0000256" key="6">
    <source>
        <dbReference type="ARBA" id="ARBA00022989"/>
    </source>
</evidence>
<dbReference type="CTD" id="49861"/>
<evidence type="ECO:0000256" key="4">
    <source>
        <dbReference type="ARBA" id="ARBA00022692"/>
    </source>
</evidence>
<dbReference type="InterPro" id="IPR004031">
    <property type="entry name" value="PMP22/EMP/MP20/Claudin"/>
</dbReference>
<dbReference type="GeneID" id="101347717"/>
<dbReference type="Gene3D" id="1.20.140.150">
    <property type="match status" value="1"/>
</dbReference>
<sequence length="220" mass="23438">MASSGLQLFAFGMALSGVSGVLTATLLPNWKVRVDEGSSIITAVVQLQGLWMDCTWYSTGMFSCTLKYSILLLPTHVHAARATMVLACILSALGICASTVGMTCTRLGGDIKTRGHASVAGGVCFLSAGVSGLIPTVWYTKEIIADFLDLTVPASNKHEPGGAVYVGFISAVLLVISSMIFCTSCVQKSPQTWLYPPRQQNNISTTLLENNSAYNLKDYV</sequence>
<keyword evidence="5 8" id="KW-0965">Cell junction</keyword>
<keyword evidence="4 8" id="KW-0812">Transmembrane</keyword>
<proteinExistence type="inferred from homology"/>
<comment type="subcellular location">
    <subcellularLocation>
        <location evidence="8">Cell junction</location>
        <location evidence="8">Tight junction</location>
    </subcellularLocation>
    <subcellularLocation>
        <location evidence="8">Cell membrane</location>
        <topology evidence="8">Multi-pass membrane protein</topology>
    </subcellularLocation>
</comment>
<dbReference type="PANTHER" id="PTHR12002">
    <property type="entry name" value="CLAUDIN"/>
    <property type="match status" value="1"/>
</dbReference>
<organism evidence="10 11">
    <name type="scientific">Trichechus manatus latirostris</name>
    <name type="common">Florida manatee</name>
    <dbReference type="NCBI Taxonomy" id="127582"/>
    <lineage>
        <taxon>Eukaryota</taxon>
        <taxon>Metazoa</taxon>
        <taxon>Chordata</taxon>
        <taxon>Craniata</taxon>
        <taxon>Vertebrata</taxon>
        <taxon>Euteleostomi</taxon>
        <taxon>Mammalia</taxon>
        <taxon>Eutheria</taxon>
        <taxon>Afrotheria</taxon>
        <taxon>Sirenia</taxon>
        <taxon>Trichechidae</taxon>
        <taxon>Trichechus</taxon>
    </lineage>
</organism>
<feature type="transmembrane region" description="Helical" evidence="8">
    <location>
        <begin position="163"/>
        <end position="186"/>
    </location>
</feature>
<dbReference type="InterPro" id="IPR017974">
    <property type="entry name" value="Claudin_CS"/>
</dbReference>
<dbReference type="PROSITE" id="PS01346">
    <property type="entry name" value="CLAUDIN"/>
    <property type="match status" value="1"/>
</dbReference>
<evidence type="ECO:0000313" key="10">
    <source>
        <dbReference type="Proteomes" id="UP000248480"/>
    </source>
</evidence>
<keyword evidence="6 8" id="KW-1133">Transmembrane helix</keyword>
<evidence type="ECO:0000256" key="1">
    <source>
        <dbReference type="ARBA" id="ARBA00008295"/>
    </source>
</evidence>
<evidence type="ECO:0000256" key="2">
    <source>
        <dbReference type="ARBA" id="ARBA00022427"/>
    </source>
</evidence>
<feature type="chain" id="PRO_5016024524" description="Claudin" evidence="9">
    <location>
        <begin position="21"/>
        <end position="220"/>
    </location>
</feature>
<evidence type="ECO:0000256" key="5">
    <source>
        <dbReference type="ARBA" id="ARBA00022949"/>
    </source>
</evidence>
<dbReference type="RefSeq" id="XP_004368867.1">
    <property type="nucleotide sequence ID" value="XM_004368810.2"/>
</dbReference>
<dbReference type="InParanoid" id="A0A2Y9D6S9"/>
<dbReference type="FunCoup" id="A0A2Y9D6S9">
    <property type="interactions" value="321"/>
</dbReference>
<comment type="caution">
    <text evidence="8">Lacks conserved residue(s) required for the propagation of feature annotation.</text>
</comment>
<accession>A0A2Y9D6S9</accession>
<dbReference type="STRING" id="127582.A0A2Y9D6S9"/>
<dbReference type="Pfam" id="PF00822">
    <property type="entry name" value="PMP22_Claudin"/>
    <property type="match status" value="1"/>
</dbReference>
<dbReference type="GO" id="GO:0005886">
    <property type="term" value="C:plasma membrane"/>
    <property type="evidence" value="ECO:0007669"/>
    <property type="project" value="UniProtKB-SubCell"/>
</dbReference>
<feature type="transmembrane region" description="Helical" evidence="8">
    <location>
        <begin position="82"/>
        <end position="105"/>
    </location>
</feature>
<dbReference type="KEGG" id="tmu:101347717"/>
<dbReference type="Proteomes" id="UP000248480">
    <property type="component" value="Unplaced"/>
</dbReference>
<name>A0A2Y9D6S9_TRIMA</name>
<dbReference type="GO" id="GO:0005198">
    <property type="term" value="F:structural molecule activity"/>
    <property type="evidence" value="ECO:0007669"/>
    <property type="project" value="InterPro"/>
</dbReference>
<evidence type="ECO:0000313" key="11">
    <source>
        <dbReference type="RefSeq" id="XP_004368867.1"/>
    </source>
</evidence>
<comment type="similarity">
    <text evidence="1 8">Belongs to the claudin family.</text>
</comment>
<dbReference type="OrthoDB" id="9827234at2759"/>
<protein>
    <recommendedName>
        <fullName evidence="8">Claudin</fullName>
    </recommendedName>
</protein>
<evidence type="ECO:0000256" key="3">
    <source>
        <dbReference type="ARBA" id="ARBA00022475"/>
    </source>
</evidence>
<evidence type="ECO:0000256" key="7">
    <source>
        <dbReference type="ARBA" id="ARBA00023136"/>
    </source>
</evidence>
<keyword evidence="10" id="KW-1185">Reference proteome</keyword>
<evidence type="ECO:0000256" key="9">
    <source>
        <dbReference type="SAM" id="SignalP"/>
    </source>
</evidence>
<reference evidence="11" key="1">
    <citation type="submission" date="2025-08" db="UniProtKB">
        <authorList>
            <consortium name="RefSeq"/>
        </authorList>
    </citation>
    <scope>IDENTIFICATION</scope>
</reference>
<keyword evidence="7 8" id="KW-0472">Membrane</keyword>
<keyword evidence="2 8" id="KW-0796">Tight junction</keyword>
<dbReference type="InterPro" id="IPR006187">
    <property type="entry name" value="Claudin"/>
</dbReference>
<feature type="signal peptide" evidence="9">
    <location>
        <begin position="1"/>
        <end position="20"/>
    </location>
</feature>
<gene>
    <name evidence="11" type="primary">CLDN20</name>
</gene>
<keyword evidence="3 8" id="KW-1003">Cell membrane</keyword>
<dbReference type="GO" id="GO:0005923">
    <property type="term" value="C:bicellular tight junction"/>
    <property type="evidence" value="ECO:0007669"/>
    <property type="project" value="UniProtKB-SubCell"/>
</dbReference>
<dbReference type="PRINTS" id="PR01077">
    <property type="entry name" value="CLAUDIN"/>
</dbReference>
<feature type="transmembrane region" description="Helical" evidence="8">
    <location>
        <begin position="117"/>
        <end position="139"/>
    </location>
</feature>